<dbReference type="AlphaFoldDB" id="A0A6A6Y7D8"/>
<reference evidence="3" key="2">
    <citation type="submission" date="2020-04" db="EMBL/GenBank/DDBJ databases">
        <authorList>
            <consortium name="NCBI Genome Project"/>
        </authorList>
    </citation>
    <scope>NUCLEOTIDE SEQUENCE</scope>
    <source>
        <strain evidence="3">CBS 304.34</strain>
    </source>
</reference>
<reference evidence="1 3" key="1">
    <citation type="journal article" date="2020" name="Stud. Mycol.">
        <title>101 Dothideomycetes genomes: a test case for predicting lifestyles and emergence of pathogens.</title>
        <authorList>
            <person name="Haridas S."/>
            <person name="Albert R."/>
            <person name="Binder M."/>
            <person name="Bloem J."/>
            <person name="Labutti K."/>
            <person name="Salamov A."/>
            <person name="Andreopoulos B."/>
            <person name="Baker S."/>
            <person name="Barry K."/>
            <person name="Bills G."/>
            <person name="Bluhm B."/>
            <person name="Cannon C."/>
            <person name="Castanera R."/>
            <person name="Culley D."/>
            <person name="Daum C."/>
            <person name="Ezra D."/>
            <person name="Gonzalez J."/>
            <person name="Henrissat B."/>
            <person name="Kuo A."/>
            <person name="Liang C."/>
            <person name="Lipzen A."/>
            <person name="Lutzoni F."/>
            <person name="Magnuson J."/>
            <person name="Mondo S."/>
            <person name="Nolan M."/>
            <person name="Ohm R."/>
            <person name="Pangilinan J."/>
            <person name="Park H.-J."/>
            <person name="Ramirez L."/>
            <person name="Alfaro M."/>
            <person name="Sun H."/>
            <person name="Tritt A."/>
            <person name="Yoshinaga Y."/>
            <person name="Zwiers L.-H."/>
            <person name="Turgeon B."/>
            <person name="Goodwin S."/>
            <person name="Spatafora J."/>
            <person name="Crous P."/>
            <person name="Grigoriev I."/>
        </authorList>
    </citation>
    <scope>NUCLEOTIDE SEQUENCE</scope>
    <source>
        <strain evidence="1 3">CBS 304.34</strain>
    </source>
</reference>
<protein>
    <submittedName>
        <fullName evidence="1 3">Uncharacterized protein</fullName>
    </submittedName>
</protein>
<name>A0A6A6Y7D8_9PEZI</name>
<gene>
    <name evidence="1 3" type="ORF">BDZ99DRAFT_397457</name>
</gene>
<dbReference type="GeneID" id="54456944"/>
<feature type="non-terminal residue" evidence="1">
    <location>
        <position position="1"/>
    </location>
</feature>
<evidence type="ECO:0000313" key="1">
    <source>
        <dbReference type="EMBL" id="KAF2804519.1"/>
    </source>
</evidence>
<accession>A0A6A6Y7D8</accession>
<sequence>NLARRRVYYINKEGFLLAFKNAFFNIFIYKNCKKAFKASKLVPINMQVVFNCLNIRL</sequence>
<dbReference type="Proteomes" id="UP000504636">
    <property type="component" value="Unplaced"/>
</dbReference>
<evidence type="ECO:0000313" key="3">
    <source>
        <dbReference type="RefSeq" id="XP_033571483.1"/>
    </source>
</evidence>
<evidence type="ECO:0000313" key="2">
    <source>
        <dbReference type="Proteomes" id="UP000504636"/>
    </source>
</evidence>
<keyword evidence="2" id="KW-1185">Reference proteome</keyword>
<organism evidence="1">
    <name type="scientific">Mytilinidion resinicola</name>
    <dbReference type="NCBI Taxonomy" id="574789"/>
    <lineage>
        <taxon>Eukaryota</taxon>
        <taxon>Fungi</taxon>
        <taxon>Dikarya</taxon>
        <taxon>Ascomycota</taxon>
        <taxon>Pezizomycotina</taxon>
        <taxon>Dothideomycetes</taxon>
        <taxon>Pleosporomycetidae</taxon>
        <taxon>Mytilinidiales</taxon>
        <taxon>Mytilinidiaceae</taxon>
        <taxon>Mytilinidion</taxon>
    </lineage>
</organism>
<dbReference type="EMBL" id="MU003712">
    <property type="protein sequence ID" value="KAF2804519.1"/>
    <property type="molecule type" value="Genomic_DNA"/>
</dbReference>
<proteinExistence type="predicted"/>
<dbReference type="RefSeq" id="XP_033571483.1">
    <property type="nucleotide sequence ID" value="XM_033716051.1"/>
</dbReference>
<reference evidence="3" key="3">
    <citation type="submission" date="2025-04" db="UniProtKB">
        <authorList>
            <consortium name="RefSeq"/>
        </authorList>
    </citation>
    <scope>IDENTIFICATION</scope>
    <source>
        <strain evidence="3">CBS 304.34</strain>
    </source>
</reference>